<evidence type="ECO:0000313" key="2">
    <source>
        <dbReference type="Proteomes" id="UP000259610"/>
    </source>
</evidence>
<organism evidence="1 2">
    <name type="scientific">Hyphomonas adhaerens</name>
    <dbReference type="NCBI Taxonomy" id="81029"/>
    <lineage>
        <taxon>Bacteria</taxon>
        <taxon>Pseudomonadati</taxon>
        <taxon>Pseudomonadota</taxon>
        <taxon>Alphaproteobacteria</taxon>
        <taxon>Hyphomonadales</taxon>
        <taxon>Hyphomonadaceae</taxon>
        <taxon>Hyphomonas</taxon>
    </lineage>
</organism>
<dbReference type="AlphaFoldDB" id="A0A3B9GV02"/>
<sequence>RKCRISLFSVQCSGQEGALQVWDNFPKRVIPDRAAVWGSISGRCLRYATRMTYLPPLSEMGIRMAVGHRV</sequence>
<accession>A0A3B9GV02</accession>
<protein>
    <submittedName>
        <fullName evidence="1">Uncharacterized protein</fullName>
    </submittedName>
</protein>
<comment type="caution">
    <text evidence="1">The sequence shown here is derived from an EMBL/GenBank/DDBJ whole genome shotgun (WGS) entry which is preliminary data.</text>
</comment>
<proteinExistence type="predicted"/>
<feature type="non-terminal residue" evidence="1">
    <location>
        <position position="1"/>
    </location>
</feature>
<dbReference type="EMBL" id="DMAN01000084">
    <property type="protein sequence ID" value="HAE26285.1"/>
    <property type="molecule type" value="Genomic_DNA"/>
</dbReference>
<dbReference type="Proteomes" id="UP000259610">
    <property type="component" value="Unassembled WGS sequence"/>
</dbReference>
<evidence type="ECO:0000313" key="1">
    <source>
        <dbReference type="EMBL" id="HAE26285.1"/>
    </source>
</evidence>
<gene>
    <name evidence="1" type="ORF">DCG58_03920</name>
</gene>
<name>A0A3B9GV02_9PROT</name>
<reference evidence="1 2" key="1">
    <citation type="journal article" date="2018" name="Nat. Biotechnol.">
        <title>A standardized bacterial taxonomy based on genome phylogeny substantially revises the tree of life.</title>
        <authorList>
            <person name="Parks D.H."/>
            <person name="Chuvochina M."/>
            <person name="Waite D.W."/>
            <person name="Rinke C."/>
            <person name="Skarshewski A."/>
            <person name="Chaumeil P.A."/>
            <person name="Hugenholtz P."/>
        </authorList>
    </citation>
    <scope>NUCLEOTIDE SEQUENCE [LARGE SCALE GENOMIC DNA]</scope>
    <source>
        <strain evidence="1">UBA8733</strain>
    </source>
</reference>